<feature type="transmembrane region" description="Helical" evidence="7">
    <location>
        <begin position="230"/>
        <end position="250"/>
    </location>
</feature>
<feature type="transmembrane region" description="Helical" evidence="7">
    <location>
        <begin position="115"/>
        <end position="134"/>
    </location>
</feature>
<feature type="transmembrane region" description="Helical" evidence="7">
    <location>
        <begin position="428"/>
        <end position="449"/>
    </location>
</feature>
<feature type="transmembrane region" description="Helical" evidence="7">
    <location>
        <begin position="362"/>
        <end position="380"/>
    </location>
</feature>
<dbReference type="InterPro" id="IPR036259">
    <property type="entry name" value="MFS_trans_sf"/>
</dbReference>
<evidence type="ECO:0000256" key="1">
    <source>
        <dbReference type="ARBA" id="ARBA00004651"/>
    </source>
</evidence>
<keyword evidence="4 7" id="KW-1133">Transmembrane helix</keyword>
<accession>A0A378YKF3</accession>
<protein>
    <submittedName>
        <fullName evidence="9">Inner membrane transport protein ydhP</fullName>
    </submittedName>
</protein>
<feature type="transmembrane region" description="Helical" evidence="7">
    <location>
        <begin position="401"/>
        <end position="422"/>
    </location>
</feature>
<evidence type="ECO:0000256" key="4">
    <source>
        <dbReference type="ARBA" id="ARBA00022989"/>
    </source>
</evidence>
<feature type="transmembrane region" description="Helical" evidence="7">
    <location>
        <begin position="141"/>
        <end position="162"/>
    </location>
</feature>
<feature type="region of interest" description="Disordered" evidence="6">
    <location>
        <begin position="35"/>
        <end position="62"/>
    </location>
</feature>
<dbReference type="Proteomes" id="UP000255467">
    <property type="component" value="Unassembled WGS sequence"/>
</dbReference>
<evidence type="ECO:0000256" key="7">
    <source>
        <dbReference type="SAM" id="Phobius"/>
    </source>
</evidence>
<feature type="transmembrane region" description="Helical" evidence="7">
    <location>
        <begin position="271"/>
        <end position="293"/>
    </location>
</feature>
<gene>
    <name evidence="9" type="primary">ydhP_2</name>
    <name evidence="9" type="ORF">NCTC1934_02795</name>
</gene>
<keyword evidence="3 7" id="KW-0812">Transmembrane</keyword>
<dbReference type="STRING" id="1406858.GCA_000710895_07417"/>
<evidence type="ECO:0000256" key="3">
    <source>
        <dbReference type="ARBA" id="ARBA00022692"/>
    </source>
</evidence>
<dbReference type="PANTHER" id="PTHR43124:SF3">
    <property type="entry name" value="CHLORAMPHENICOL EFFLUX PUMP RV0191"/>
    <property type="match status" value="1"/>
</dbReference>
<dbReference type="PANTHER" id="PTHR43124">
    <property type="entry name" value="PURINE EFFLUX PUMP PBUE"/>
    <property type="match status" value="1"/>
</dbReference>
<dbReference type="GO" id="GO:0022857">
    <property type="term" value="F:transmembrane transporter activity"/>
    <property type="evidence" value="ECO:0007669"/>
    <property type="project" value="InterPro"/>
</dbReference>
<organism evidence="9 10">
    <name type="scientific">Nocardia otitidiscaviarum</name>
    <dbReference type="NCBI Taxonomy" id="1823"/>
    <lineage>
        <taxon>Bacteria</taxon>
        <taxon>Bacillati</taxon>
        <taxon>Actinomycetota</taxon>
        <taxon>Actinomycetes</taxon>
        <taxon>Mycobacteriales</taxon>
        <taxon>Nocardiaceae</taxon>
        <taxon>Nocardia</taxon>
    </lineage>
</organism>
<dbReference type="InterPro" id="IPR050189">
    <property type="entry name" value="MFS_Efflux_Transporters"/>
</dbReference>
<reference evidence="9 10" key="1">
    <citation type="submission" date="2018-06" db="EMBL/GenBank/DDBJ databases">
        <authorList>
            <consortium name="Pathogen Informatics"/>
            <person name="Doyle S."/>
        </authorList>
    </citation>
    <scope>NUCLEOTIDE SEQUENCE [LARGE SCALE GENOMIC DNA]</scope>
    <source>
        <strain evidence="9 10">NCTC1934</strain>
    </source>
</reference>
<evidence type="ECO:0000259" key="8">
    <source>
        <dbReference type="PROSITE" id="PS50850"/>
    </source>
</evidence>
<evidence type="ECO:0000256" key="6">
    <source>
        <dbReference type="SAM" id="MobiDB-lite"/>
    </source>
</evidence>
<sequence length="456" mass="45225">MAVGFAAVLPWTVTESGMAAQTPATATEVSAVPAQASGVPTPAGDARACAPDGRARPEPGADMPAASGSGWHIPAMLALALGGFGIGTTEFVTMGLLPDIAWGMKVSEPAAGHAVSAYALGVVVGAPVIAALCARVPRKRLLMALMAAFTLGNAASVLAPSFGTFVAARFVSGLPHGAYFGVASLAAATLAPVGQRAKAVAAVMLGLSAANVVGVPAATWMGQHLGWRDAYVVVAVIGVATVAAIARFVPELTGIRMTDPRTELGALGKSQVLLTLLVGAVGFGGMFAVYTYITTTLTDVAGMRLGFVPIVLMLFGLGMVAGNIIGGVLTDRGVNRAVFAALLSMVVILAAFIAAAHNPVTAGLGAFLVGASGAALAPALQTRLMDVAHEAQTLAAALNHAALNIANAAGAWLGGVVIAAGLGYTAPAAVGAGLATLGVLLFAVTVALARRAQTSP</sequence>
<dbReference type="Gene3D" id="1.20.1250.20">
    <property type="entry name" value="MFS general substrate transporter like domains"/>
    <property type="match status" value="2"/>
</dbReference>
<dbReference type="SUPFAM" id="SSF103473">
    <property type="entry name" value="MFS general substrate transporter"/>
    <property type="match status" value="1"/>
</dbReference>
<dbReference type="EMBL" id="UGRY01000002">
    <property type="protein sequence ID" value="SUA76951.1"/>
    <property type="molecule type" value="Genomic_DNA"/>
</dbReference>
<keyword evidence="10" id="KW-1185">Reference proteome</keyword>
<dbReference type="PROSITE" id="PS50850">
    <property type="entry name" value="MFS"/>
    <property type="match status" value="1"/>
</dbReference>
<evidence type="ECO:0000256" key="2">
    <source>
        <dbReference type="ARBA" id="ARBA00022475"/>
    </source>
</evidence>
<keyword evidence="5 7" id="KW-0472">Membrane</keyword>
<evidence type="ECO:0000313" key="10">
    <source>
        <dbReference type="Proteomes" id="UP000255467"/>
    </source>
</evidence>
<feature type="transmembrane region" description="Helical" evidence="7">
    <location>
        <begin position="305"/>
        <end position="325"/>
    </location>
</feature>
<evidence type="ECO:0000256" key="5">
    <source>
        <dbReference type="ARBA" id="ARBA00023136"/>
    </source>
</evidence>
<proteinExistence type="predicted"/>
<feature type="transmembrane region" description="Helical" evidence="7">
    <location>
        <begin position="200"/>
        <end position="218"/>
    </location>
</feature>
<dbReference type="InterPro" id="IPR020846">
    <property type="entry name" value="MFS_dom"/>
</dbReference>
<feature type="transmembrane region" description="Helical" evidence="7">
    <location>
        <begin position="337"/>
        <end position="356"/>
    </location>
</feature>
<feature type="transmembrane region" description="Helical" evidence="7">
    <location>
        <begin position="174"/>
        <end position="193"/>
    </location>
</feature>
<dbReference type="GO" id="GO:0005886">
    <property type="term" value="C:plasma membrane"/>
    <property type="evidence" value="ECO:0007669"/>
    <property type="project" value="UniProtKB-SubCell"/>
</dbReference>
<comment type="subcellular location">
    <subcellularLocation>
        <location evidence="1">Cell membrane</location>
        <topology evidence="1">Multi-pass membrane protein</topology>
    </subcellularLocation>
</comment>
<dbReference type="CDD" id="cd17324">
    <property type="entry name" value="MFS_NepI_like"/>
    <property type="match status" value="1"/>
</dbReference>
<feature type="domain" description="Major facilitator superfamily (MFS) profile" evidence="8">
    <location>
        <begin position="75"/>
        <end position="450"/>
    </location>
</feature>
<name>A0A378YKF3_9NOCA</name>
<dbReference type="AlphaFoldDB" id="A0A378YKF3"/>
<dbReference type="Pfam" id="PF07690">
    <property type="entry name" value="MFS_1"/>
    <property type="match status" value="1"/>
</dbReference>
<dbReference type="InterPro" id="IPR011701">
    <property type="entry name" value="MFS"/>
</dbReference>
<evidence type="ECO:0000313" key="9">
    <source>
        <dbReference type="EMBL" id="SUA76951.1"/>
    </source>
</evidence>
<keyword evidence="2" id="KW-1003">Cell membrane</keyword>